<dbReference type="InterPro" id="IPR036322">
    <property type="entry name" value="WD40_repeat_dom_sf"/>
</dbReference>
<proteinExistence type="predicted"/>
<gene>
    <name evidence="1" type="ORF">AWC27_09955</name>
</gene>
<dbReference type="OrthoDB" id="218695at2"/>
<name>A0A1X2DUT9_MYCSZ</name>
<organism evidence="1 2">
    <name type="scientific">Mycobacterium szulgai</name>
    <dbReference type="NCBI Taxonomy" id="1787"/>
    <lineage>
        <taxon>Bacteria</taxon>
        <taxon>Bacillati</taxon>
        <taxon>Actinomycetota</taxon>
        <taxon>Actinomycetes</taxon>
        <taxon>Mycobacteriales</taxon>
        <taxon>Mycobacteriaceae</taxon>
        <taxon>Mycobacterium</taxon>
    </lineage>
</organism>
<sequence>MARRLLAIGTAKYKDTQSFPPLKCVPKSVETITGTFQRMGFEVQPSLKDPTQKKFIDTVSRFLRQECSPGDVAVLYVTGHGVYAAYGHYLAARDSVDGQYETMVDAGSFIRALGDNPKLEHLLIILDTCYGERAADDMARAALQVKEQWPDNPRRRYSVVASARTSQTADQLVFAQALSQALDLLRSTSGTKVEFISLDRVVDRTNRLLESSTDANQRAVALTLVTSPYEEIFFENPLYAGSVPATSEVADDDELQSHWLPRARGEAAEGRPSLFVTRQPLIDEILDWHADPSRPGLFVVTASPGMGKSALLAQFVVGAANGLTHRLGVIRAIHARGLLAEVVAQRISDILNNPAPVPGATVIVDAVDEALNSDAIEKLVLKPLLAKGIRVVAGIRPGLTRTLNLDRVTLDLDGRTDDEDVGKYVFGLLTQSDPSPYTEHHDRATDVAAAVASLTAGNFLVAGAFARALCGMKILTPVQVVAAYQSFGSLAGIFEGDLARIDDKSGRVRELLGVLAWSQGAGVPWEGIWPAVGRALRDYATYTDDDVQQVLSAAGDYVVETAAGGSSYYRLYHELFAEHLRKGTDATDAHRRITEALIAETPTKLDGTKDWAGAHPYVRDYLAEHAARAGVLDDLLADPALVLAMEPVRLGVALSRNRGRDAGPNEAAVLQCLEHLRSGNTQTMASQLALAALQSGADDLARNTVVVAKGAAWRPSWTRWSPNPPHTVLARLTGGIIAACVIDGDTPLVVAASNDGELVCVELISAQLVWRTTLDEAVLALASAPNLVAAGHSSRITLLDPLTGDPKGLVPMTFAGSRHTSGFAPHVHSLGLTCEGDEVLLAVGTIFDADRTPHIGDQPAKSGRLQLWRVDTEPPQLKWNVAAFGGSVITLDWRRTGRGLEIVAGGDPGDEDPETSAVARVFDAEGRVIHQAGDEIYDAVVSHACVGGDGTVLLWTWGPYSRVVRWSPDTDAVAGYEYFDSIETVTRAGDIWLMGTGNGVIPFSHNKWEPLGAGHGNSVAVRGLAVAATPETTFVVATHGELATRWDLATLLASTGTARRDVTSCTPVVAGMVACGVYDGRGGALETIRVTDGALVARSEKVLLPTALHATADRPSEFLDAVGVVNGGKAGGKIQRLALQDHSPVAEPLWFSDNAQVRGFADAAGWLLACGDGGYLRLFEIETGETVPPLRYNEFQLTQVDVAEVAGKPTIVALDYRGSLVLWDWAATMAAQVGFFEPGINAASGEDISGDVESAGFAIWQHGAEIAFLRAGQNGVVYLNSFPRQPNSDVLSWGRRSHWRAHPKAIKAIARLGAAWAVTGDSAGLLRIWWLPDRSLVTEASLGAGIKTIRVVDEHQILVGTASGLVSLCLEVKAANDV</sequence>
<reference evidence="1 2" key="1">
    <citation type="submission" date="2016-01" db="EMBL/GenBank/DDBJ databases">
        <title>The new phylogeny of the genus Mycobacterium.</title>
        <authorList>
            <person name="Tarcisio F."/>
            <person name="Conor M."/>
            <person name="Antonella G."/>
            <person name="Elisabetta G."/>
            <person name="Giulia F.S."/>
            <person name="Sara T."/>
            <person name="Anna F."/>
            <person name="Clotilde B."/>
            <person name="Roberto B."/>
            <person name="Veronica D.S."/>
            <person name="Fabio R."/>
            <person name="Monica P."/>
            <person name="Olivier J."/>
            <person name="Enrico T."/>
            <person name="Nicola S."/>
        </authorList>
    </citation>
    <scope>NUCLEOTIDE SEQUENCE [LARGE SCALE GENOMIC DNA]</scope>
    <source>
        <strain evidence="1 2">DSM 44166</strain>
    </source>
</reference>
<dbReference type="SUPFAM" id="SSF50978">
    <property type="entry name" value="WD40 repeat-like"/>
    <property type="match status" value="1"/>
</dbReference>
<dbReference type="InterPro" id="IPR029030">
    <property type="entry name" value="Caspase-like_dom_sf"/>
</dbReference>
<accession>A0A1X2DUT9</accession>
<evidence type="ECO:0000313" key="1">
    <source>
        <dbReference type="EMBL" id="ORW91810.1"/>
    </source>
</evidence>
<dbReference type="SUPFAM" id="SSF63829">
    <property type="entry name" value="Calcium-dependent phosphotriesterase"/>
    <property type="match status" value="1"/>
</dbReference>
<dbReference type="RefSeq" id="WP_085672663.1">
    <property type="nucleotide sequence ID" value="NZ_JACKRU010000819.1"/>
</dbReference>
<dbReference type="SUPFAM" id="SSF52129">
    <property type="entry name" value="Caspase-like"/>
    <property type="match status" value="1"/>
</dbReference>
<evidence type="ECO:0000313" key="2">
    <source>
        <dbReference type="Proteomes" id="UP000193317"/>
    </source>
</evidence>
<comment type="caution">
    <text evidence="1">The sequence shown here is derived from an EMBL/GenBank/DDBJ whole genome shotgun (WGS) entry which is preliminary data.</text>
</comment>
<dbReference type="Gene3D" id="2.130.10.10">
    <property type="entry name" value="YVTN repeat-like/Quinoprotein amine dehydrogenase"/>
    <property type="match status" value="2"/>
</dbReference>
<dbReference type="Gene3D" id="3.40.50.1460">
    <property type="match status" value="1"/>
</dbReference>
<dbReference type="Proteomes" id="UP000193317">
    <property type="component" value="Unassembled WGS sequence"/>
</dbReference>
<evidence type="ECO:0008006" key="3">
    <source>
        <dbReference type="Google" id="ProtNLM"/>
    </source>
</evidence>
<dbReference type="EMBL" id="LQPW01000154">
    <property type="protein sequence ID" value="ORW91810.1"/>
    <property type="molecule type" value="Genomic_DNA"/>
</dbReference>
<keyword evidence="2" id="KW-1185">Reference proteome</keyword>
<protein>
    <recommendedName>
        <fullName evidence="3">Peptidase C14 caspase domain-containing protein</fullName>
    </recommendedName>
</protein>
<dbReference type="InterPro" id="IPR015943">
    <property type="entry name" value="WD40/YVTN_repeat-like_dom_sf"/>
</dbReference>